<keyword evidence="3" id="KW-1185">Reference proteome</keyword>
<protein>
    <submittedName>
        <fullName evidence="2">Uncharacterized protein</fullName>
    </submittedName>
</protein>
<accession>A0A8T0WTB4</accession>
<evidence type="ECO:0000313" key="2">
    <source>
        <dbReference type="EMBL" id="KAG2650138.1"/>
    </source>
</evidence>
<feature type="region of interest" description="Disordered" evidence="1">
    <location>
        <begin position="45"/>
        <end position="118"/>
    </location>
</feature>
<sequence>MTCKGLYAKCPPFLPVLLPPGANRPTPPGKQRWLACRPRVGLRPRSSAHHDLISSRHRLPFPPPAISALAASPAGRPSPTSPPLGLRAPSPNPPRAQPQPKQRWALPPLPPRLLPRSGAASTLRSAALPAPLLTCAI</sequence>
<comment type="caution">
    <text evidence="2">The sequence shown here is derived from an EMBL/GenBank/DDBJ whole genome shotgun (WGS) entry which is preliminary data.</text>
</comment>
<reference evidence="2" key="1">
    <citation type="submission" date="2020-05" db="EMBL/GenBank/DDBJ databases">
        <title>WGS assembly of Panicum virgatum.</title>
        <authorList>
            <person name="Lovell J.T."/>
            <person name="Jenkins J."/>
            <person name="Shu S."/>
            <person name="Juenger T.E."/>
            <person name="Schmutz J."/>
        </authorList>
    </citation>
    <scope>NUCLEOTIDE SEQUENCE</scope>
    <source>
        <strain evidence="2">AP13</strain>
    </source>
</reference>
<dbReference type="Proteomes" id="UP000823388">
    <property type="component" value="Chromosome 1N"/>
</dbReference>
<evidence type="ECO:0000256" key="1">
    <source>
        <dbReference type="SAM" id="MobiDB-lite"/>
    </source>
</evidence>
<name>A0A8T0WTB4_PANVG</name>
<evidence type="ECO:0000313" key="3">
    <source>
        <dbReference type="Proteomes" id="UP000823388"/>
    </source>
</evidence>
<dbReference type="AlphaFoldDB" id="A0A8T0WTB4"/>
<organism evidence="2 3">
    <name type="scientific">Panicum virgatum</name>
    <name type="common">Blackwell switchgrass</name>
    <dbReference type="NCBI Taxonomy" id="38727"/>
    <lineage>
        <taxon>Eukaryota</taxon>
        <taxon>Viridiplantae</taxon>
        <taxon>Streptophyta</taxon>
        <taxon>Embryophyta</taxon>
        <taxon>Tracheophyta</taxon>
        <taxon>Spermatophyta</taxon>
        <taxon>Magnoliopsida</taxon>
        <taxon>Liliopsida</taxon>
        <taxon>Poales</taxon>
        <taxon>Poaceae</taxon>
        <taxon>PACMAD clade</taxon>
        <taxon>Panicoideae</taxon>
        <taxon>Panicodae</taxon>
        <taxon>Paniceae</taxon>
        <taxon>Panicinae</taxon>
        <taxon>Panicum</taxon>
        <taxon>Panicum sect. Hiantes</taxon>
    </lineage>
</organism>
<dbReference type="EMBL" id="CM029038">
    <property type="protein sequence ID" value="KAG2650138.1"/>
    <property type="molecule type" value="Genomic_DNA"/>
</dbReference>
<proteinExistence type="predicted"/>
<gene>
    <name evidence="2" type="ORF">PVAP13_1NG137157</name>
</gene>